<evidence type="ECO:0000313" key="4">
    <source>
        <dbReference type="Proteomes" id="UP001595443"/>
    </source>
</evidence>
<feature type="region of interest" description="Disordered" evidence="1">
    <location>
        <begin position="187"/>
        <end position="206"/>
    </location>
</feature>
<dbReference type="Proteomes" id="UP001595443">
    <property type="component" value="Unassembled WGS sequence"/>
</dbReference>
<proteinExistence type="predicted"/>
<organism evidence="3 4">
    <name type="scientific">Acidimangrovimonas pyrenivorans</name>
    <dbReference type="NCBI Taxonomy" id="2030798"/>
    <lineage>
        <taxon>Bacteria</taxon>
        <taxon>Pseudomonadati</taxon>
        <taxon>Pseudomonadota</taxon>
        <taxon>Alphaproteobacteria</taxon>
        <taxon>Rhodobacterales</taxon>
        <taxon>Paracoccaceae</taxon>
        <taxon>Acidimangrovimonas</taxon>
    </lineage>
</organism>
<dbReference type="EMBL" id="JBHRSK010000002">
    <property type="protein sequence ID" value="MFC2966675.1"/>
    <property type="molecule type" value="Genomic_DNA"/>
</dbReference>
<name>A0ABV7AC99_9RHOB</name>
<dbReference type="RefSeq" id="WP_377831066.1">
    <property type="nucleotide sequence ID" value="NZ_JBHRSK010000002.1"/>
</dbReference>
<comment type="caution">
    <text evidence="3">The sequence shown here is derived from an EMBL/GenBank/DDBJ whole genome shotgun (WGS) entry which is preliminary data.</text>
</comment>
<accession>A0ABV7AC99</accession>
<feature type="transmembrane region" description="Helical" evidence="2">
    <location>
        <begin position="87"/>
        <end position="106"/>
    </location>
</feature>
<evidence type="ECO:0000256" key="2">
    <source>
        <dbReference type="SAM" id="Phobius"/>
    </source>
</evidence>
<feature type="transmembrane region" description="Helical" evidence="2">
    <location>
        <begin position="112"/>
        <end position="136"/>
    </location>
</feature>
<keyword evidence="4" id="KW-1185">Reference proteome</keyword>
<evidence type="ECO:0000256" key="1">
    <source>
        <dbReference type="SAM" id="MobiDB-lite"/>
    </source>
</evidence>
<keyword evidence="2" id="KW-0812">Transmembrane</keyword>
<gene>
    <name evidence="3" type="ORF">ACFOES_01080</name>
</gene>
<protein>
    <recommendedName>
        <fullName evidence="5">General stress protein 17M-like domain-containing protein</fullName>
    </recommendedName>
</protein>
<evidence type="ECO:0008006" key="5">
    <source>
        <dbReference type="Google" id="ProtNLM"/>
    </source>
</evidence>
<evidence type="ECO:0000313" key="3">
    <source>
        <dbReference type="EMBL" id="MFC2966675.1"/>
    </source>
</evidence>
<feature type="compositionally biased region" description="Basic and acidic residues" evidence="1">
    <location>
        <begin position="188"/>
        <end position="200"/>
    </location>
</feature>
<keyword evidence="2" id="KW-0472">Membrane</keyword>
<keyword evidence="2" id="KW-1133">Transmembrane helix</keyword>
<sequence>MSDTAATTNKMREVVAVFHDAGKLEAAAEELLKAGFSESRLSVMGDRKAVAKKLGHHFEPIEVMEDDPRVPQRAFIQRSDRMTAESAAIGLPLYVGAMGGALMVVASGGALAMVLLAAAAGGAVGGSLGGVLAAAIGKTHADRLEASLREGGILFWVAVANAGEESEASEILKRAGGVDVHAQQFERSWGEEDSPFKDWNPDPFLD</sequence>
<reference evidence="4" key="1">
    <citation type="journal article" date="2019" name="Int. J. Syst. Evol. Microbiol.">
        <title>The Global Catalogue of Microorganisms (GCM) 10K type strain sequencing project: providing services to taxonomists for standard genome sequencing and annotation.</title>
        <authorList>
            <consortium name="The Broad Institute Genomics Platform"/>
            <consortium name="The Broad Institute Genome Sequencing Center for Infectious Disease"/>
            <person name="Wu L."/>
            <person name="Ma J."/>
        </authorList>
    </citation>
    <scope>NUCLEOTIDE SEQUENCE [LARGE SCALE GENOMIC DNA]</scope>
    <source>
        <strain evidence="4">KCTC 62192</strain>
    </source>
</reference>